<evidence type="ECO:0000313" key="1">
    <source>
        <dbReference type="EMBL" id="KAK9903013.1"/>
    </source>
</evidence>
<proteinExistence type="predicted"/>
<evidence type="ECO:0000313" key="2">
    <source>
        <dbReference type="Proteomes" id="UP001457282"/>
    </source>
</evidence>
<dbReference type="Proteomes" id="UP001457282">
    <property type="component" value="Unassembled WGS sequence"/>
</dbReference>
<name>A0AAW1VLY3_RUBAR</name>
<accession>A0AAW1VLY3</accession>
<comment type="caution">
    <text evidence="1">The sequence shown here is derived from an EMBL/GenBank/DDBJ whole genome shotgun (WGS) entry which is preliminary data.</text>
</comment>
<dbReference type="EMBL" id="JBEDUW010000244">
    <property type="protein sequence ID" value="KAK9903013.1"/>
    <property type="molecule type" value="Genomic_DNA"/>
</dbReference>
<reference evidence="1 2" key="1">
    <citation type="journal article" date="2023" name="G3 (Bethesda)">
        <title>A chromosome-length genome assembly and annotation of blackberry (Rubus argutus, cv. 'Hillquist').</title>
        <authorList>
            <person name="Bruna T."/>
            <person name="Aryal R."/>
            <person name="Dudchenko O."/>
            <person name="Sargent D.J."/>
            <person name="Mead D."/>
            <person name="Buti M."/>
            <person name="Cavallini A."/>
            <person name="Hytonen T."/>
            <person name="Andres J."/>
            <person name="Pham M."/>
            <person name="Weisz D."/>
            <person name="Mascagni F."/>
            <person name="Usai G."/>
            <person name="Natali L."/>
            <person name="Bassil N."/>
            <person name="Fernandez G.E."/>
            <person name="Lomsadze A."/>
            <person name="Armour M."/>
            <person name="Olukolu B."/>
            <person name="Poorten T."/>
            <person name="Britton C."/>
            <person name="Davik J."/>
            <person name="Ashrafi H."/>
            <person name="Aiden E.L."/>
            <person name="Borodovsky M."/>
            <person name="Worthington M."/>
        </authorList>
    </citation>
    <scope>NUCLEOTIDE SEQUENCE [LARGE SCALE GENOMIC DNA]</scope>
    <source>
        <strain evidence="1">PI 553951</strain>
    </source>
</reference>
<keyword evidence="2" id="KW-1185">Reference proteome</keyword>
<protein>
    <submittedName>
        <fullName evidence="1">Uncharacterized protein</fullName>
    </submittedName>
</protein>
<gene>
    <name evidence="1" type="ORF">M0R45_001354</name>
</gene>
<sequence length="100" mass="10321">MAAAELLCAQAWLHGLQAESARPEECVRALGSAARHRSVTLAVDRWRQSTSTWSCGHHGGAESRVKHCGDGGCVLAHGGLMMGDCLRVGDGLVAAAVGIG</sequence>
<organism evidence="1 2">
    <name type="scientific">Rubus argutus</name>
    <name type="common">Southern blackberry</name>
    <dbReference type="NCBI Taxonomy" id="59490"/>
    <lineage>
        <taxon>Eukaryota</taxon>
        <taxon>Viridiplantae</taxon>
        <taxon>Streptophyta</taxon>
        <taxon>Embryophyta</taxon>
        <taxon>Tracheophyta</taxon>
        <taxon>Spermatophyta</taxon>
        <taxon>Magnoliopsida</taxon>
        <taxon>eudicotyledons</taxon>
        <taxon>Gunneridae</taxon>
        <taxon>Pentapetalae</taxon>
        <taxon>rosids</taxon>
        <taxon>fabids</taxon>
        <taxon>Rosales</taxon>
        <taxon>Rosaceae</taxon>
        <taxon>Rosoideae</taxon>
        <taxon>Rosoideae incertae sedis</taxon>
        <taxon>Rubus</taxon>
    </lineage>
</organism>
<dbReference type="AlphaFoldDB" id="A0AAW1VLY3"/>